<evidence type="ECO:0000313" key="2">
    <source>
        <dbReference type="Proteomes" id="UP000256980"/>
    </source>
</evidence>
<dbReference type="OrthoDB" id="1449069at2"/>
<accession>A0A3D9HAG6</accession>
<name>A0A3D9HAG6_9FLAO</name>
<dbReference type="RefSeq" id="WP_115815609.1">
    <property type="nucleotide sequence ID" value="NZ_QRDV01000001.1"/>
</dbReference>
<proteinExistence type="predicted"/>
<sequence length="176" mass="20502">MNFKTIKKILFFFCFCIVLSSCKKKNKTVTANLSFRSISFTSAYGAKENLYREILNGADSIVSSFNKEAKNNGRTNTENQNYLLSKHVLKLDELEMLKLPHIYLHFGADSIMEVYLSENEYKKIKHFRQVDLFKEKKKVILELDIKEIDSGIYYSDNIRSVKKADGKSRSNIFKQE</sequence>
<dbReference type="Proteomes" id="UP000256980">
    <property type="component" value="Unassembled WGS sequence"/>
</dbReference>
<organism evidence="1 2">
    <name type="scientific">Winogradskyella eximia</name>
    <dbReference type="NCBI Taxonomy" id="262006"/>
    <lineage>
        <taxon>Bacteria</taxon>
        <taxon>Pseudomonadati</taxon>
        <taxon>Bacteroidota</taxon>
        <taxon>Flavobacteriia</taxon>
        <taxon>Flavobacteriales</taxon>
        <taxon>Flavobacteriaceae</taxon>
        <taxon>Winogradskyella</taxon>
    </lineage>
</organism>
<comment type="caution">
    <text evidence="1">The sequence shown here is derived from an EMBL/GenBank/DDBJ whole genome shotgun (WGS) entry which is preliminary data.</text>
</comment>
<keyword evidence="2" id="KW-1185">Reference proteome</keyword>
<evidence type="ECO:0000313" key="1">
    <source>
        <dbReference type="EMBL" id="RED46477.1"/>
    </source>
</evidence>
<dbReference type="PROSITE" id="PS51257">
    <property type="entry name" value="PROKAR_LIPOPROTEIN"/>
    <property type="match status" value="1"/>
</dbReference>
<gene>
    <name evidence="1" type="ORF">DFQ10_101247</name>
</gene>
<dbReference type="AlphaFoldDB" id="A0A3D9HAG6"/>
<reference evidence="1 2" key="1">
    <citation type="submission" date="2018-07" db="EMBL/GenBank/DDBJ databases">
        <title>Genomic Encyclopedia of Type Strains, Phase III (KMG-III): the genomes of soil and plant-associated and newly described type strains.</title>
        <authorList>
            <person name="Whitman W."/>
        </authorList>
    </citation>
    <scope>NUCLEOTIDE SEQUENCE [LARGE SCALE GENOMIC DNA]</scope>
    <source>
        <strain evidence="1 2">CECT 7946</strain>
    </source>
</reference>
<protein>
    <recommendedName>
        <fullName evidence="3">Lipoprotein</fullName>
    </recommendedName>
</protein>
<evidence type="ECO:0008006" key="3">
    <source>
        <dbReference type="Google" id="ProtNLM"/>
    </source>
</evidence>
<dbReference type="EMBL" id="QRDV01000001">
    <property type="protein sequence ID" value="RED46477.1"/>
    <property type="molecule type" value="Genomic_DNA"/>
</dbReference>